<name>A0A1R4HEJ0_9GAMM</name>
<evidence type="ECO:0000313" key="2">
    <source>
        <dbReference type="Proteomes" id="UP000195667"/>
    </source>
</evidence>
<proteinExistence type="predicted"/>
<protein>
    <submittedName>
        <fullName evidence="1">Uncharacterized protein</fullName>
    </submittedName>
</protein>
<organism evidence="1 2">
    <name type="scientific">Crenothrix polyspora</name>
    <dbReference type="NCBI Taxonomy" id="360316"/>
    <lineage>
        <taxon>Bacteria</taxon>
        <taxon>Pseudomonadati</taxon>
        <taxon>Pseudomonadota</taxon>
        <taxon>Gammaproteobacteria</taxon>
        <taxon>Methylococcales</taxon>
        <taxon>Crenotrichaceae</taxon>
        <taxon>Crenothrix</taxon>
    </lineage>
</organism>
<keyword evidence="2" id="KW-1185">Reference proteome</keyword>
<dbReference type="EMBL" id="FUKI01000133">
    <property type="protein sequence ID" value="SJM94627.1"/>
    <property type="molecule type" value="Genomic_DNA"/>
</dbReference>
<evidence type="ECO:0000313" key="1">
    <source>
        <dbReference type="EMBL" id="SJM94627.1"/>
    </source>
</evidence>
<sequence>MRLILEAVKKRDHKNDTESKKFDDSTPFSRWFGPSLRVLAGTGLAAANAAVGVTAGITATITTLGSLGVPTYVGVATSIYTGLSQVADGLEKIGRCR</sequence>
<gene>
    <name evidence="1" type="ORF">CRENPOLYSF1_560003</name>
</gene>
<dbReference type="Proteomes" id="UP000195667">
    <property type="component" value="Unassembled WGS sequence"/>
</dbReference>
<dbReference type="AlphaFoldDB" id="A0A1R4HEJ0"/>
<accession>A0A1R4HEJ0</accession>
<reference evidence="2" key="1">
    <citation type="submission" date="2017-02" db="EMBL/GenBank/DDBJ databases">
        <authorList>
            <person name="Daims H."/>
        </authorList>
    </citation>
    <scope>NUCLEOTIDE SEQUENCE [LARGE SCALE GENOMIC DNA]</scope>
</reference>